<dbReference type="InterPro" id="IPR019812">
    <property type="entry name" value="Hydgase_assmbl_chp_CS"/>
</dbReference>
<sequence length="87" mass="9268">MCLGIPARLESIDEAADDCFRTGKISFGGISRTVSLAMLTEAKPGDYVLVHAGVALSLISEQEATTVFEYLKESGELGEEGLAEEET</sequence>
<dbReference type="Proteomes" id="UP001500552">
    <property type="component" value="Unassembled WGS sequence"/>
</dbReference>
<name>A0ABP8LUY4_9BACT</name>
<organism evidence="2 3">
    <name type="scientific">Pontibacter saemangeumensis</name>
    <dbReference type="NCBI Taxonomy" id="1084525"/>
    <lineage>
        <taxon>Bacteria</taxon>
        <taxon>Pseudomonadati</taxon>
        <taxon>Bacteroidota</taxon>
        <taxon>Cytophagia</taxon>
        <taxon>Cytophagales</taxon>
        <taxon>Hymenobacteraceae</taxon>
        <taxon>Pontibacter</taxon>
    </lineage>
</organism>
<dbReference type="RefSeq" id="WP_345160012.1">
    <property type="nucleotide sequence ID" value="NZ_BAABHC010000016.1"/>
</dbReference>
<dbReference type="InterPro" id="IPR001109">
    <property type="entry name" value="Hydrogenase_HupF/HypC"/>
</dbReference>
<dbReference type="Pfam" id="PF01455">
    <property type="entry name" value="HupF_HypC"/>
    <property type="match status" value="1"/>
</dbReference>
<evidence type="ECO:0000256" key="1">
    <source>
        <dbReference type="ARBA" id="ARBA00006018"/>
    </source>
</evidence>
<dbReference type="PROSITE" id="PS01097">
    <property type="entry name" value="HUPF_HYPC"/>
    <property type="match status" value="1"/>
</dbReference>
<comment type="caution">
    <text evidence="2">The sequence shown here is derived from an EMBL/GenBank/DDBJ whole genome shotgun (WGS) entry which is preliminary data.</text>
</comment>
<evidence type="ECO:0000313" key="3">
    <source>
        <dbReference type="Proteomes" id="UP001500552"/>
    </source>
</evidence>
<proteinExistence type="inferred from homology"/>
<reference evidence="3" key="1">
    <citation type="journal article" date="2019" name="Int. J. Syst. Evol. Microbiol.">
        <title>The Global Catalogue of Microorganisms (GCM) 10K type strain sequencing project: providing services to taxonomists for standard genome sequencing and annotation.</title>
        <authorList>
            <consortium name="The Broad Institute Genomics Platform"/>
            <consortium name="The Broad Institute Genome Sequencing Center for Infectious Disease"/>
            <person name="Wu L."/>
            <person name="Ma J."/>
        </authorList>
    </citation>
    <scope>NUCLEOTIDE SEQUENCE [LARGE SCALE GENOMIC DNA]</scope>
    <source>
        <strain evidence="3">JCM 17926</strain>
    </source>
</reference>
<dbReference type="NCBIfam" id="TIGR00074">
    <property type="entry name" value="hypC_hupF"/>
    <property type="match status" value="1"/>
</dbReference>
<comment type="similarity">
    <text evidence="1">Belongs to the HupF/HypC family.</text>
</comment>
<dbReference type="PRINTS" id="PR00445">
    <property type="entry name" value="HUPFHYPC"/>
</dbReference>
<gene>
    <name evidence="2" type="ORF">GCM10023188_28450</name>
</gene>
<accession>A0ABP8LUY4</accession>
<dbReference type="SUPFAM" id="SSF159127">
    <property type="entry name" value="HupF/HypC-like"/>
    <property type="match status" value="1"/>
</dbReference>
<dbReference type="EMBL" id="BAABHC010000016">
    <property type="protein sequence ID" value="GAA4435963.1"/>
    <property type="molecule type" value="Genomic_DNA"/>
</dbReference>
<dbReference type="Gene3D" id="2.30.30.140">
    <property type="match status" value="1"/>
</dbReference>
<evidence type="ECO:0008006" key="4">
    <source>
        <dbReference type="Google" id="ProtNLM"/>
    </source>
</evidence>
<protein>
    <recommendedName>
        <fullName evidence="4">Hydrogenase expression/formation protein HypC</fullName>
    </recommendedName>
</protein>
<keyword evidence="3" id="KW-1185">Reference proteome</keyword>
<evidence type="ECO:0000313" key="2">
    <source>
        <dbReference type="EMBL" id="GAA4435963.1"/>
    </source>
</evidence>
<dbReference type="PANTHER" id="PTHR35177">
    <property type="entry name" value="HYDROGENASE MATURATION FACTOR HYBG"/>
    <property type="match status" value="1"/>
</dbReference>
<dbReference type="PANTHER" id="PTHR35177:SF2">
    <property type="entry name" value="HYDROGENASE MATURATION FACTOR HYBG"/>
    <property type="match status" value="1"/>
</dbReference>